<dbReference type="AlphaFoldDB" id="A0A4R2LLG6"/>
<reference evidence="2 3" key="1">
    <citation type="submission" date="2019-03" db="EMBL/GenBank/DDBJ databases">
        <title>Genomic Encyclopedia of Type Strains, Phase IV (KMG-IV): sequencing the most valuable type-strain genomes for metagenomic binning, comparative biology and taxonomic classification.</title>
        <authorList>
            <person name="Goeker M."/>
        </authorList>
    </citation>
    <scope>NUCLEOTIDE SEQUENCE [LARGE SCALE GENOMIC DNA]</scope>
    <source>
        <strain evidence="2 3">DSM 28559</strain>
    </source>
</reference>
<dbReference type="InterPro" id="IPR017853">
    <property type="entry name" value="GH"/>
</dbReference>
<dbReference type="GO" id="GO:0008061">
    <property type="term" value="F:chitin binding"/>
    <property type="evidence" value="ECO:0007669"/>
    <property type="project" value="InterPro"/>
</dbReference>
<dbReference type="SUPFAM" id="SSF51445">
    <property type="entry name" value="(Trans)glycosidases"/>
    <property type="match status" value="1"/>
</dbReference>
<accession>A0A4R2LLG6</accession>
<evidence type="ECO:0000313" key="3">
    <source>
        <dbReference type="Proteomes" id="UP000295711"/>
    </source>
</evidence>
<dbReference type="InterPro" id="IPR001223">
    <property type="entry name" value="Glyco_hydro18_cat"/>
</dbReference>
<dbReference type="InterPro" id="IPR011583">
    <property type="entry name" value="Chitinase_II/V-like_cat"/>
</dbReference>
<dbReference type="Pfam" id="PF00704">
    <property type="entry name" value="Glyco_hydro_18"/>
    <property type="match status" value="1"/>
</dbReference>
<dbReference type="Gene3D" id="3.10.50.10">
    <property type="match status" value="1"/>
</dbReference>
<dbReference type="Gene3D" id="3.20.20.80">
    <property type="entry name" value="Glycosidases"/>
    <property type="match status" value="1"/>
</dbReference>
<evidence type="ECO:0000313" key="2">
    <source>
        <dbReference type="EMBL" id="TCO84280.1"/>
    </source>
</evidence>
<evidence type="ECO:0000259" key="1">
    <source>
        <dbReference type="PROSITE" id="PS51910"/>
    </source>
</evidence>
<sequence length="569" mass="64370">MNKIRRIMGMLLISVCLLGILGGCGIIDEFRSEKDLVDYNATYGVSDGEYTLTLNNSMLEAKAIDDGAGNVYMDVNTANQYYNSRIYWEEDENCVLYATPEGMAQYTPDSTSYIVGTKTTTSDIPVVINRNGMLYISLDFVKENTKMDSAVFTEPNRVVTRTEWGEAYMTTVTGKKAVIRYQGGIKSPVFRDLERGERLYVLDDGAGDEWAQVITEDGYNGWVRNEDLDTPSMAALTEPEFTEPVFTGISKNYKINLAWHGVYSESANEELEQILTEVPGINTISPRWFYFQNTDGDLTTLGSADYVHTAHGAGIEVWAMFTNEFTNFDGEMTDEILSSRAKRQHVLEQLSSYIDAYDLDGVNLDFEMIGESGADNYIQFVRELSELCREKHIVFSIDNYTPMYWRHYNHKEEGIFADYIIIMGYDEHHSGSEVAGSVASMDFVRQGIEDMIAMVPKEKVINAIPLYTRVWATDVNGIVESFNAGMTEAAGYLESHDVTPVYDESTGQNYGEYTSEVDGRRYQIWLEDETSLRARMQMIQEYDLAGVASWSIGWESGPEIWQIIASYMN</sequence>
<organism evidence="2 3">
    <name type="scientific">Frisingicoccus caecimuris</name>
    <dbReference type="NCBI Taxonomy" id="1796636"/>
    <lineage>
        <taxon>Bacteria</taxon>
        <taxon>Bacillati</taxon>
        <taxon>Bacillota</taxon>
        <taxon>Clostridia</taxon>
        <taxon>Lachnospirales</taxon>
        <taxon>Lachnospiraceae</taxon>
        <taxon>Frisingicoccus</taxon>
    </lineage>
</organism>
<name>A0A4R2LLG6_9FIRM</name>
<comment type="caution">
    <text evidence="2">The sequence shown here is derived from an EMBL/GenBank/DDBJ whole genome shotgun (WGS) entry which is preliminary data.</text>
</comment>
<dbReference type="PANTHER" id="PTHR46066:SF2">
    <property type="entry name" value="CHITINASE DOMAIN-CONTAINING PROTEIN 1"/>
    <property type="match status" value="1"/>
</dbReference>
<dbReference type="PROSITE" id="PS51257">
    <property type="entry name" value="PROKAR_LIPOPROTEIN"/>
    <property type="match status" value="1"/>
</dbReference>
<dbReference type="SMART" id="SM00287">
    <property type="entry name" value="SH3b"/>
    <property type="match status" value="1"/>
</dbReference>
<dbReference type="OrthoDB" id="9775889at2"/>
<dbReference type="EMBL" id="SLXA01000008">
    <property type="protein sequence ID" value="TCO84280.1"/>
    <property type="molecule type" value="Genomic_DNA"/>
</dbReference>
<dbReference type="GO" id="GO:0005975">
    <property type="term" value="P:carbohydrate metabolic process"/>
    <property type="evidence" value="ECO:0007669"/>
    <property type="project" value="InterPro"/>
</dbReference>
<dbReference type="PANTHER" id="PTHR46066">
    <property type="entry name" value="CHITINASE DOMAIN-CONTAINING PROTEIN 1 FAMILY MEMBER"/>
    <property type="match status" value="1"/>
</dbReference>
<dbReference type="SMART" id="SM00636">
    <property type="entry name" value="Glyco_18"/>
    <property type="match status" value="1"/>
</dbReference>
<dbReference type="InterPro" id="IPR029070">
    <property type="entry name" value="Chitinase_insertion_sf"/>
</dbReference>
<dbReference type="Proteomes" id="UP000295711">
    <property type="component" value="Unassembled WGS sequence"/>
</dbReference>
<dbReference type="Gene3D" id="2.30.30.40">
    <property type="entry name" value="SH3 Domains"/>
    <property type="match status" value="1"/>
</dbReference>
<dbReference type="InterPro" id="IPR003646">
    <property type="entry name" value="SH3-like_bac-type"/>
</dbReference>
<dbReference type="PROSITE" id="PS51910">
    <property type="entry name" value="GH18_2"/>
    <property type="match status" value="1"/>
</dbReference>
<dbReference type="InterPro" id="IPR036582">
    <property type="entry name" value="Mao_N_sf"/>
</dbReference>
<dbReference type="SUPFAM" id="SSF55383">
    <property type="entry name" value="Copper amine oxidase, domain N"/>
    <property type="match status" value="1"/>
</dbReference>
<keyword evidence="3" id="KW-1185">Reference proteome</keyword>
<protein>
    <submittedName>
        <fullName evidence="2">Spore germination protein YaaH</fullName>
    </submittedName>
</protein>
<feature type="domain" description="GH18" evidence="1">
    <location>
        <begin position="253"/>
        <end position="569"/>
    </location>
</feature>
<dbReference type="RefSeq" id="WP_132091972.1">
    <property type="nucleotide sequence ID" value="NZ_JANKAQ010000009.1"/>
</dbReference>
<proteinExistence type="predicted"/>
<gene>
    <name evidence="2" type="ORF">EV212_10838</name>
</gene>